<feature type="domain" description="Protein kinase" evidence="11">
    <location>
        <begin position="18"/>
        <end position="310"/>
    </location>
</feature>
<evidence type="ECO:0000313" key="14">
    <source>
        <dbReference type="Proteomes" id="UP001596306"/>
    </source>
</evidence>
<keyword evidence="3" id="KW-0808">Transferase</keyword>
<keyword evidence="14" id="KW-1185">Reference proteome</keyword>
<reference evidence="14" key="1">
    <citation type="journal article" date="2019" name="Int. J. Syst. Evol. Microbiol.">
        <title>The Global Catalogue of Microorganisms (GCM) 10K type strain sequencing project: providing services to taxonomists for standard genome sequencing and annotation.</title>
        <authorList>
            <consortium name="The Broad Institute Genomics Platform"/>
            <consortium name="The Broad Institute Genome Sequencing Center for Infectious Disease"/>
            <person name="Wu L."/>
            <person name="Ma J."/>
        </authorList>
    </citation>
    <scope>NUCLEOTIDE SEQUENCE [LARGE SCALE GENOMIC DNA]</scope>
    <source>
        <strain evidence="14">CCUG 43304</strain>
    </source>
</reference>
<evidence type="ECO:0000256" key="5">
    <source>
        <dbReference type="ARBA" id="ARBA00022741"/>
    </source>
</evidence>
<evidence type="ECO:0000256" key="8">
    <source>
        <dbReference type="ARBA" id="ARBA00047899"/>
    </source>
</evidence>
<keyword evidence="10" id="KW-0812">Transmembrane</keyword>
<feature type="domain" description="PASTA" evidence="12">
    <location>
        <begin position="427"/>
        <end position="493"/>
    </location>
</feature>
<evidence type="ECO:0000259" key="11">
    <source>
        <dbReference type="PROSITE" id="PS50011"/>
    </source>
</evidence>
<dbReference type="InterPro" id="IPR005543">
    <property type="entry name" value="PASTA_dom"/>
</dbReference>
<dbReference type="Pfam" id="PF00069">
    <property type="entry name" value="Pkinase"/>
    <property type="match status" value="1"/>
</dbReference>
<dbReference type="Gene3D" id="3.30.10.20">
    <property type="match status" value="2"/>
</dbReference>
<keyword evidence="5" id="KW-0547">Nucleotide-binding</keyword>
<dbReference type="PANTHER" id="PTHR43289:SF6">
    <property type="entry name" value="SERINE_THREONINE-PROTEIN KINASE NEKL-3"/>
    <property type="match status" value="1"/>
</dbReference>
<evidence type="ECO:0000256" key="1">
    <source>
        <dbReference type="ARBA" id="ARBA00012513"/>
    </source>
</evidence>
<comment type="caution">
    <text evidence="13">The sequence shown here is derived from an EMBL/GenBank/DDBJ whole genome shotgun (WGS) entry which is preliminary data.</text>
</comment>
<evidence type="ECO:0000256" key="6">
    <source>
        <dbReference type="ARBA" id="ARBA00022777"/>
    </source>
</evidence>
<dbReference type="EC" id="2.7.11.1" evidence="1"/>
<keyword evidence="4" id="KW-0677">Repeat</keyword>
<sequence length="581" mass="58637">MSDVEPAGGGPDLISDRFVLGELRGSGGSASVFAAHDTASGEPVALKILHPHLSGLPERREAFFTEARAAVALEHLNIAAVRGMGVHDAGGLTMAWIAFELVAGGSLAERVEGGGPLRVSDTAALAAGMLAGLAAAHAAGLVHRDVSPGNVLLTTQPGEDIVPEHVRLIDFGLADAAGRPALGSDVLRTAAGAGGEPGSDGGIAAENGVIGSVQYMSPEQARGLPIDERGDLYAASAVLYFALTGQPPFPRQSSEAVMRAHVSAPPPVVSALRPGVPRELDRLLVRGLAKRPEQRFDSAAHMADAVRGALASIPGPDAATVVLAEAATTRFVASPPRAGYATSVPRPAGRVIAVSAVTAPSPRATRRLAGRTRGGGVALVVVAIAGALTLVLWGWAALATGRGEVATAASDPPVVPTVTMTPTVEPTVDSVRVPQLETLSLAEARAALEREGFRVGALNPESSLRAADTVLRSHPAGGEAVEAGSTVDLVIASGANTVPTVAGQAHGAAVAALESAGFAVKQELVPHPDARSGEIVGTQPAEGTSLRLGTTVTLLIAVLTPVEPTSTPVPTPTPTPTQPPG</sequence>
<dbReference type="InterPro" id="IPR011009">
    <property type="entry name" value="Kinase-like_dom_sf"/>
</dbReference>
<dbReference type="InterPro" id="IPR008266">
    <property type="entry name" value="Tyr_kinase_AS"/>
</dbReference>
<feature type="transmembrane region" description="Helical" evidence="10">
    <location>
        <begin position="376"/>
        <end position="396"/>
    </location>
</feature>
<dbReference type="Gene3D" id="1.10.510.10">
    <property type="entry name" value="Transferase(Phosphotransferase) domain 1"/>
    <property type="match status" value="1"/>
</dbReference>
<keyword evidence="10" id="KW-0472">Membrane</keyword>
<dbReference type="Proteomes" id="UP001596306">
    <property type="component" value="Unassembled WGS sequence"/>
</dbReference>
<gene>
    <name evidence="13" type="ORF">ACFQB0_11285</name>
</gene>
<keyword evidence="7" id="KW-0067">ATP-binding</keyword>
<evidence type="ECO:0000256" key="9">
    <source>
        <dbReference type="ARBA" id="ARBA00048679"/>
    </source>
</evidence>
<dbReference type="RefSeq" id="WP_386731454.1">
    <property type="nucleotide sequence ID" value="NZ_JBHSTP010000002.1"/>
</dbReference>
<evidence type="ECO:0000313" key="13">
    <source>
        <dbReference type="EMBL" id="MFC6356690.1"/>
    </source>
</evidence>
<evidence type="ECO:0000256" key="2">
    <source>
        <dbReference type="ARBA" id="ARBA00022527"/>
    </source>
</evidence>
<dbReference type="CDD" id="cd14014">
    <property type="entry name" value="STKc_PknB_like"/>
    <property type="match status" value="1"/>
</dbReference>
<dbReference type="InterPro" id="IPR000719">
    <property type="entry name" value="Prot_kinase_dom"/>
</dbReference>
<proteinExistence type="predicted"/>
<evidence type="ECO:0000256" key="4">
    <source>
        <dbReference type="ARBA" id="ARBA00022737"/>
    </source>
</evidence>
<dbReference type="PROSITE" id="PS00109">
    <property type="entry name" value="PROTEIN_KINASE_TYR"/>
    <property type="match status" value="1"/>
</dbReference>
<evidence type="ECO:0000256" key="7">
    <source>
        <dbReference type="ARBA" id="ARBA00022840"/>
    </source>
</evidence>
<dbReference type="PROSITE" id="PS51178">
    <property type="entry name" value="PASTA"/>
    <property type="match status" value="2"/>
</dbReference>
<keyword evidence="2" id="KW-0723">Serine/threonine-protein kinase</keyword>
<dbReference type="SMART" id="SM00740">
    <property type="entry name" value="PASTA"/>
    <property type="match status" value="2"/>
</dbReference>
<keyword evidence="10" id="KW-1133">Transmembrane helix</keyword>
<feature type="domain" description="PASTA" evidence="12">
    <location>
        <begin position="494"/>
        <end position="558"/>
    </location>
</feature>
<comment type="catalytic activity">
    <reaction evidence="9">
        <text>L-seryl-[protein] + ATP = O-phospho-L-seryl-[protein] + ADP + H(+)</text>
        <dbReference type="Rhea" id="RHEA:17989"/>
        <dbReference type="Rhea" id="RHEA-COMP:9863"/>
        <dbReference type="Rhea" id="RHEA-COMP:11604"/>
        <dbReference type="ChEBI" id="CHEBI:15378"/>
        <dbReference type="ChEBI" id="CHEBI:29999"/>
        <dbReference type="ChEBI" id="CHEBI:30616"/>
        <dbReference type="ChEBI" id="CHEBI:83421"/>
        <dbReference type="ChEBI" id="CHEBI:456216"/>
        <dbReference type="EC" id="2.7.11.1"/>
    </reaction>
</comment>
<dbReference type="PANTHER" id="PTHR43289">
    <property type="entry name" value="MITOGEN-ACTIVATED PROTEIN KINASE KINASE KINASE 20-RELATED"/>
    <property type="match status" value="1"/>
</dbReference>
<keyword evidence="6" id="KW-0418">Kinase</keyword>
<accession>A0ABW1VGR6</accession>
<organism evidence="13 14">
    <name type="scientific">Luethyella okanaganae</name>
    <dbReference type="NCBI Taxonomy" id="69372"/>
    <lineage>
        <taxon>Bacteria</taxon>
        <taxon>Bacillati</taxon>
        <taxon>Actinomycetota</taxon>
        <taxon>Actinomycetes</taxon>
        <taxon>Micrococcales</taxon>
        <taxon>Microbacteriaceae</taxon>
        <taxon>Luethyella</taxon>
    </lineage>
</organism>
<protein>
    <recommendedName>
        <fullName evidence="1">non-specific serine/threonine protein kinase</fullName>
        <ecNumber evidence="1">2.7.11.1</ecNumber>
    </recommendedName>
</protein>
<evidence type="ECO:0000256" key="3">
    <source>
        <dbReference type="ARBA" id="ARBA00022679"/>
    </source>
</evidence>
<dbReference type="Gene3D" id="3.30.200.20">
    <property type="entry name" value="Phosphorylase Kinase, domain 1"/>
    <property type="match status" value="1"/>
</dbReference>
<dbReference type="EMBL" id="JBHSTP010000002">
    <property type="protein sequence ID" value="MFC6356690.1"/>
    <property type="molecule type" value="Genomic_DNA"/>
</dbReference>
<dbReference type="CDD" id="cd06577">
    <property type="entry name" value="PASTA_pknB"/>
    <property type="match status" value="2"/>
</dbReference>
<dbReference type="SUPFAM" id="SSF56112">
    <property type="entry name" value="Protein kinase-like (PK-like)"/>
    <property type="match status" value="1"/>
</dbReference>
<dbReference type="PROSITE" id="PS50011">
    <property type="entry name" value="PROTEIN_KINASE_DOM"/>
    <property type="match status" value="1"/>
</dbReference>
<comment type="catalytic activity">
    <reaction evidence="8">
        <text>L-threonyl-[protein] + ATP = O-phospho-L-threonyl-[protein] + ADP + H(+)</text>
        <dbReference type="Rhea" id="RHEA:46608"/>
        <dbReference type="Rhea" id="RHEA-COMP:11060"/>
        <dbReference type="Rhea" id="RHEA-COMP:11605"/>
        <dbReference type="ChEBI" id="CHEBI:15378"/>
        <dbReference type="ChEBI" id="CHEBI:30013"/>
        <dbReference type="ChEBI" id="CHEBI:30616"/>
        <dbReference type="ChEBI" id="CHEBI:61977"/>
        <dbReference type="ChEBI" id="CHEBI:456216"/>
        <dbReference type="EC" id="2.7.11.1"/>
    </reaction>
</comment>
<evidence type="ECO:0000259" key="12">
    <source>
        <dbReference type="PROSITE" id="PS51178"/>
    </source>
</evidence>
<name>A0ABW1VGR6_9MICO</name>
<evidence type="ECO:0000256" key="10">
    <source>
        <dbReference type="SAM" id="Phobius"/>
    </source>
</evidence>
<dbReference type="Pfam" id="PF03793">
    <property type="entry name" value="PASTA"/>
    <property type="match status" value="2"/>
</dbReference>